<organism evidence="16 17">
    <name type="scientific">Faecalibaculum rodentium</name>
    <dbReference type="NCBI Taxonomy" id="1702221"/>
    <lineage>
        <taxon>Bacteria</taxon>
        <taxon>Bacillati</taxon>
        <taxon>Bacillota</taxon>
        <taxon>Erysipelotrichia</taxon>
        <taxon>Erysipelotrichales</taxon>
        <taxon>Erysipelotrichaceae</taxon>
        <taxon>Faecalibaculum</taxon>
    </lineage>
</organism>
<dbReference type="EC" id="5.4.2.10" evidence="7 9"/>
<dbReference type="GO" id="GO:0004615">
    <property type="term" value="F:phosphomannomutase activity"/>
    <property type="evidence" value="ECO:0007669"/>
    <property type="project" value="TreeGrafter"/>
</dbReference>
<dbReference type="FunFam" id="3.40.120.10:FF:000001">
    <property type="entry name" value="Phosphoglucosamine mutase"/>
    <property type="match status" value="1"/>
</dbReference>
<dbReference type="SUPFAM" id="SSF53738">
    <property type="entry name" value="Phosphoglucomutase, first 3 domains"/>
    <property type="match status" value="3"/>
</dbReference>
<protein>
    <recommendedName>
        <fullName evidence="8 9">Phosphoglucosamine mutase</fullName>
        <ecNumber evidence="7 9">5.4.2.10</ecNumber>
    </recommendedName>
</protein>
<evidence type="ECO:0000256" key="4">
    <source>
        <dbReference type="ARBA" id="ARBA00022842"/>
    </source>
</evidence>
<dbReference type="GO" id="GO:0008966">
    <property type="term" value="F:phosphoglucosamine mutase activity"/>
    <property type="evidence" value="ECO:0007669"/>
    <property type="project" value="UniProtKB-UniRule"/>
</dbReference>
<dbReference type="InterPro" id="IPR016066">
    <property type="entry name" value="A-D-PHexomutase_CS"/>
</dbReference>
<dbReference type="Gene3D" id="3.30.310.50">
    <property type="entry name" value="Alpha-D-phosphohexomutase, C-terminal domain"/>
    <property type="match status" value="1"/>
</dbReference>
<evidence type="ECO:0000259" key="15">
    <source>
        <dbReference type="Pfam" id="PF02880"/>
    </source>
</evidence>
<dbReference type="PATRIC" id="fig|1702221.3.peg.857"/>
<dbReference type="NCBIfam" id="TIGR01455">
    <property type="entry name" value="glmM"/>
    <property type="match status" value="1"/>
</dbReference>
<dbReference type="GeneID" id="78477678"/>
<dbReference type="STRING" id="1702221.AALO17_08840"/>
<dbReference type="PANTHER" id="PTHR42946">
    <property type="entry name" value="PHOSPHOHEXOSE MUTASE"/>
    <property type="match status" value="1"/>
</dbReference>
<dbReference type="FunFam" id="3.30.310.50:FF:000001">
    <property type="entry name" value="Phosphoglucosamine mutase"/>
    <property type="match status" value="1"/>
</dbReference>
<dbReference type="InterPro" id="IPR005841">
    <property type="entry name" value="Alpha-D-phosphohexomutase_SF"/>
</dbReference>
<evidence type="ECO:0000256" key="10">
    <source>
        <dbReference type="RuleBase" id="RU004326"/>
    </source>
</evidence>
<evidence type="ECO:0000256" key="8">
    <source>
        <dbReference type="ARBA" id="ARBA00068193"/>
    </source>
</evidence>
<dbReference type="Pfam" id="PF02878">
    <property type="entry name" value="PGM_PMM_I"/>
    <property type="match status" value="1"/>
</dbReference>
<evidence type="ECO:0000259" key="12">
    <source>
        <dbReference type="Pfam" id="PF00408"/>
    </source>
</evidence>
<dbReference type="GO" id="GO:0005975">
    <property type="term" value="P:carbohydrate metabolic process"/>
    <property type="evidence" value="ECO:0007669"/>
    <property type="project" value="InterPro"/>
</dbReference>
<evidence type="ECO:0000313" key="16">
    <source>
        <dbReference type="EMBL" id="AMK54018.1"/>
    </source>
</evidence>
<comment type="PTM">
    <text evidence="9">Activated by phosphorylation.</text>
</comment>
<dbReference type="PROSITE" id="PS00710">
    <property type="entry name" value="PGM_PMM"/>
    <property type="match status" value="1"/>
</dbReference>
<dbReference type="GO" id="GO:0000287">
    <property type="term" value="F:magnesium ion binding"/>
    <property type="evidence" value="ECO:0007669"/>
    <property type="project" value="UniProtKB-UniRule"/>
</dbReference>
<feature type="binding site" evidence="9">
    <location>
        <position position="241"/>
    </location>
    <ligand>
        <name>Mg(2+)</name>
        <dbReference type="ChEBI" id="CHEBI:18420"/>
    </ligand>
</feature>
<comment type="cofactor">
    <cofactor evidence="9">
        <name>Mg(2+)</name>
        <dbReference type="ChEBI" id="CHEBI:18420"/>
    </cofactor>
    <text evidence="9">Binds 1 Mg(2+) ion per subunit.</text>
</comment>
<dbReference type="Pfam" id="PF02880">
    <property type="entry name" value="PGM_PMM_III"/>
    <property type="match status" value="1"/>
</dbReference>
<feature type="active site" description="Phosphoserine intermediate" evidence="9">
    <location>
        <position position="100"/>
    </location>
</feature>
<dbReference type="PRINTS" id="PR00509">
    <property type="entry name" value="PGMPMM"/>
</dbReference>
<dbReference type="HAMAP" id="MF_01554_B">
    <property type="entry name" value="GlmM_B"/>
    <property type="match status" value="1"/>
</dbReference>
<accession>A0A140DTP1</accession>
<comment type="similarity">
    <text evidence="1 9 10">Belongs to the phosphohexose mutase family.</text>
</comment>
<dbReference type="CDD" id="cd05802">
    <property type="entry name" value="GlmM"/>
    <property type="match status" value="1"/>
</dbReference>
<dbReference type="InterPro" id="IPR036900">
    <property type="entry name" value="A-D-PHexomutase_C_sf"/>
</dbReference>
<evidence type="ECO:0000259" key="13">
    <source>
        <dbReference type="Pfam" id="PF02878"/>
    </source>
</evidence>
<dbReference type="KEGG" id="fro:AALO17_08840"/>
<evidence type="ECO:0000256" key="5">
    <source>
        <dbReference type="ARBA" id="ARBA00023235"/>
    </source>
</evidence>
<dbReference type="Pfam" id="PF02879">
    <property type="entry name" value="PGM_PMM_II"/>
    <property type="match status" value="1"/>
</dbReference>
<comment type="catalytic activity">
    <reaction evidence="6 9 11">
        <text>alpha-D-glucosamine 1-phosphate = D-glucosamine 6-phosphate</text>
        <dbReference type="Rhea" id="RHEA:23424"/>
        <dbReference type="ChEBI" id="CHEBI:58516"/>
        <dbReference type="ChEBI" id="CHEBI:58725"/>
        <dbReference type="EC" id="5.4.2.10"/>
    </reaction>
</comment>
<dbReference type="GO" id="GO:0009252">
    <property type="term" value="P:peptidoglycan biosynthetic process"/>
    <property type="evidence" value="ECO:0007669"/>
    <property type="project" value="TreeGrafter"/>
</dbReference>
<dbReference type="GO" id="GO:0005829">
    <property type="term" value="C:cytosol"/>
    <property type="evidence" value="ECO:0007669"/>
    <property type="project" value="TreeGrafter"/>
</dbReference>
<keyword evidence="4 9" id="KW-0460">Magnesium</keyword>
<dbReference type="InterPro" id="IPR005843">
    <property type="entry name" value="A-D-PHexomutase_C"/>
</dbReference>
<evidence type="ECO:0000256" key="2">
    <source>
        <dbReference type="ARBA" id="ARBA00022553"/>
    </source>
</evidence>
<dbReference type="EMBL" id="CP011391">
    <property type="protein sequence ID" value="AMK54018.1"/>
    <property type="molecule type" value="Genomic_DNA"/>
</dbReference>
<keyword evidence="17" id="KW-1185">Reference proteome</keyword>
<dbReference type="Proteomes" id="UP000069771">
    <property type="component" value="Chromosome"/>
</dbReference>
<gene>
    <name evidence="9" type="primary">glmM</name>
    <name evidence="16" type="ORF">AALO17_08840</name>
</gene>
<feature type="modified residue" description="Phosphoserine" evidence="9">
    <location>
        <position position="100"/>
    </location>
</feature>
<dbReference type="OrthoDB" id="9806956at2"/>
<dbReference type="PANTHER" id="PTHR42946:SF1">
    <property type="entry name" value="PHOSPHOGLUCOMUTASE (ALPHA-D-GLUCOSE-1,6-BISPHOSPHATE-DEPENDENT)"/>
    <property type="match status" value="1"/>
</dbReference>
<sequence length="445" mass="48468">MGKYFGTDGVRGVANEDLTLDMAVRIGQYLGWYYGQQRNHARILIGKDTRLSGDMFELGLAAGAVSTGAEVKLLGVCPTPAVSFLVNRSDFDCGIMVSASHNPYTDNGIKIFNHEGKKMEEELLLSIEAYMDGLTEIPVAHGEAVGTFQCWPEGLDLYIRWLESVVDEDLTGMKIAVDLANGSATSTAVRTLQDLGAEVLAIGDEPNGININLHCGSTHPEALQAFVRENGCDLGLAFDGDADRLIAVNSDGELVNGDYILYIVGRDMKEQGKLRGNMVVTTVMANLGLYKGLEASGIDYIQTPVGDKYVFEEMEKNGYLIGGEQSGHIIFYENMVTGDGLLTALKLLETLRRTGKTVQELSDGLFIYPQELVNVRVRDKNAVMEDEGLREVIARAEAALQGNGRILVRPSGTEPLVRVMAEAATDDICRDCVKTVTDYLEENGF</sequence>
<dbReference type="AlphaFoldDB" id="A0A140DTP1"/>
<dbReference type="RefSeq" id="WP_067555867.1">
    <property type="nucleotide sequence ID" value="NZ_CAJTBG010000033.1"/>
</dbReference>
<dbReference type="SUPFAM" id="SSF55957">
    <property type="entry name" value="Phosphoglucomutase, C-terminal domain"/>
    <property type="match status" value="1"/>
</dbReference>
<feature type="binding site" description="via phosphate group" evidence="9">
    <location>
        <position position="100"/>
    </location>
    <ligand>
        <name>Mg(2+)</name>
        <dbReference type="ChEBI" id="CHEBI:18420"/>
    </ligand>
</feature>
<dbReference type="InterPro" id="IPR005845">
    <property type="entry name" value="A-D-PHexomutase_a/b/a-II"/>
</dbReference>
<keyword evidence="3 9" id="KW-0479">Metal-binding</keyword>
<reference evidence="16 17" key="1">
    <citation type="journal article" date="2016" name="Gut Pathog.">
        <title>Whole genome sequencing of "Faecalibaculum rodentium" ALO17, isolated from C57BL/6J laboratory mouse feces.</title>
        <authorList>
            <person name="Lim S."/>
            <person name="Chang D.H."/>
            <person name="Ahn S."/>
            <person name="Kim B.C."/>
        </authorList>
    </citation>
    <scope>NUCLEOTIDE SEQUENCE [LARGE SCALE GENOMIC DNA]</scope>
    <source>
        <strain evidence="16 17">Alo17</strain>
    </source>
</reference>
<dbReference type="InterPro" id="IPR016055">
    <property type="entry name" value="A-D-PHexomutase_a/b/a-I/II/III"/>
</dbReference>
<dbReference type="FunFam" id="3.40.120.10:FF:000002">
    <property type="entry name" value="Phosphoglucosamine mutase"/>
    <property type="match status" value="1"/>
</dbReference>
<evidence type="ECO:0000256" key="1">
    <source>
        <dbReference type="ARBA" id="ARBA00010231"/>
    </source>
</evidence>
<evidence type="ECO:0000256" key="11">
    <source>
        <dbReference type="RuleBase" id="RU004327"/>
    </source>
</evidence>
<keyword evidence="5 9" id="KW-0413">Isomerase</keyword>
<dbReference type="GO" id="GO:0006048">
    <property type="term" value="P:UDP-N-acetylglucosamine biosynthetic process"/>
    <property type="evidence" value="ECO:0007669"/>
    <property type="project" value="TreeGrafter"/>
</dbReference>
<comment type="function">
    <text evidence="9 11">Catalyzes the conversion of glucosamine-6-phosphate to glucosamine-1-phosphate.</text>
</comment>
<dbReference type="InterPro" id="IPR050060">
    <property type="entry name" value="Phosphoglucosamine_mutase"/>
</dbReference>
<dbReference type="InterPro" id="IPR005844">
    <property type="entry name" value="A-D-PHexomutase_a/b/a-I"/>
</dbReference>
<dbReference type="Gene3D" id="3.40.120.10">
    <property type="entry name" value="Alpha-D-Glucose-1,6-Bisphosphate, subunit A, domain 3"/>
    <property type="match status" value="3"/>
</dbReference>
<feature type="domain" description="Alpha-D-phosphohexomutase alpha/beta/alpha" evidence="13">
    <location>
        <begin position="3"/>
        <end position="133"/>
    </location>
</feature>
<feature type="binding site" evidence="9">
    <location>
        <position position="243"/>
    </location>
    <ligand>
        <name>Mg(2+)</name>
        <dbReference type="ChEBI" id="CHEBI:18420"/>
    </ligand>
</feature>
<dbReference type="InterPro" id="IPR006352">
    <property type="entry name" value="GlmM_bact"/>
</dbReference>
<evidence type="ECO:0000256" key="9">
    <source>
        <dbReference type="HAMAP-Rule" id="MF_01554"/>
    </source>
</evidence>
<dbReference type="InterPro" id="IPR005846">
    <property type="entry name" value="A-D-PHexomutase_a/b/a-III"/>
</dbReference>
<evidence type="ECO:0000256" key="7">
    <source>
        <dbReference type="ARBA" id="ARBA00066330"/>
    </source>
</evidence>
<feature type="domain" description="Alpha-D-phosphohexomutase alpha/beta/alpha" evidence="15">
    <location>
        <begin position="256"/>
        <end position="363"/>
    </location>
</feature>
<feature type="domain" description="Alpha-D-phosphohexomutase alpha/beta/alpha" evidence="14">
    <location>
        <begin position="158"/>
        <end position="252"/>
    </location>
</feature>
<proteinExistence type="inferred from homology"/>
<evidence type="ECO:0000256" key="6">
    <source>
        <dbReference type="ARBA" id="ARBA00050364"/>
    </source>
</evidence>
<evidence type="ECO:0000256" key="3">
    <source>
        <dbReference type="ARBA" id="ARBA00022723"/>
    </source>
</evidence>
<feature type="binding site" evidence="9">
    <location>
        <position position="239"/>
    </location>
    <ligand>
        <name>Mg(2+)</name>
        <dbReference type="ChEBI" id="CHEBI:18420"/>
    </ligand>
</feature>
<dbReference type="Pfam" id="PF00408">
    <property type="entry name" value="PGM_PMM_IV"/>
    <property type="match status" value="1"/>
</dbReference>
<keyword evidence="2 9" id="KW-0597">Phosphoprotein</keyword>
<evidence type="ECO:0000259" key="14">
    <source>
        <dbReference type="Pfam" id="PF02879"/>
    </source>
</evidence>
<evidence type="ECO:0000313" key="17">
    <source>
        <dbReference type="Proteomes" id="UP000069771"/>
    </source>
</evidence>
<feature type="domain" description="Alpha-D-phosphohexomutase C-terminal" evidence="12">
    <location>
        <begin position="372"/>
        <end position="436"/>
    </location>
</feature>
<name>A0A140DTP1_9FIRM</name>